<keyword evidence="2" id="KW-1185">Reference proteome</keyword>
<evidence type="ECO:0000313" key="1">
    <source>
        <dbReference type="EMBL" id="KAJ7033932.1"/>
    </source>
</evidence>
<reference evidence="1" key="1">
    <citation type="submission" date="2023-03" db="EMBL/GenBank/DDBJ databases">
        <title>Massive genome expansion in bonnet fungi (Mycena s.s.) driven by repeated elements and novel gene families across ecological guilds.</title>
        <authorList>
            <consortium name="Lawrence Berkeley National Laboratory"/>
            <person name="Harder C.B."/>
            <person name="Miyauchi S."/>
            <person name="Viragh M."/>
            <person name="Kuo A."/>
            <person name="Thoen E."/>
            <person name="Andreopoulos B."/>
            <person name="Lu D."/>
            <person name="Skrede I."/>
            <person name="Drula E."/>
            <person name="Henrissat B."/>
            <person name="Morin E."/>
            <person name="Kohler A."/>
            <person name="Barry K."/>
            <person name="LaButti K."/>
            <person name="Morin E."/>
            <person name="Salamov A."/>
            <person name="Lipzen A."/>
            <person name="Mereny Z."/>
            <person name="Hegedus B."/>
            <person name="Baldrian P."/>
            <person name="Stursova M."/>
            <person name="Weitz H."/>
            <person name="Taylor A."/>
            <person name="Grigoriev I.V."/>
            <person name="Nagy L.G."/>
            <person name="Martin F."/>
            <person name="Kauserud H."/>
        </authorList>
    </citation>
    <scope>NUCLEOTIDE SEQUENCE</scope>
    <source>
        <strain evidence="1">CBHHK200</strain>
    </source>
</reference>
<dbReference type="AlphaFoldDB" id="A0AAD6SUZ7"/>
<accession>A0AAD6SUZ7</accession>
<organism evidence="1 2">
    <name type="scientific">Mycena alexandri</name>
    <dbReference type="NCBI Taxonomy" id="1745969"/>
    <lineage>
        <taxon>Eukaryota</taxon>
        <taxon>Fungi</taxon>
        <taxon>Dikarya</taxon>
        <taxon>Basidiomycota</taxon>
        <taxon>Agaricomycotina</taxon>
        <taxon>Agaricomycetes</taxon>
        <taxon>Agaricomycetidae</taxon>
        <taxon>Agaricales</taxon>
        <taxon>Marasmiineae</taxon>
        <taxon>Mycenaceae</taxon>
        <taxon>Mycena</taxon>
    </lineage>
</organism>
<dbReference type="EMBL" id="JARJCM010000061">
    <property type="protein sequence ID" value="KAJ7033932.1"/>
    <property type="molecule type" value="Genomic_DNA"/>
</dbReference>
<protein>
    <submittedName>
        <fullName evidence="1">Uncharacterized protein</fullName>
    </submittedName>
</protein>
<sequence length="365" mass="40653">MLPLARQQTHTSIHSWWSDSNPGLLGPTLDLHAMAKPLLRRMHDRQALKRIETNHGSPLSSEMLYILSSYLLHDYVFPSTKAAILVKLKRRAALEEDDARSIVDDSIALGQITEMLESPTKELRAAACGVFGSLAQHESITLKTLHINACVRLISLLRGVFEPWIEEYRYEVQKKFGGARAKAFSNVQWMHEQMYLTNITELNLLKPDDLVIFLNASSSEVQLGSVVTMYTKNTMRDWIPNMPSIGTPSYIYVLAYRPFAGAIFTSIACEQYSCPTNHSAACTHCGGAPTITLCADSLALFQKMRESKLALSAAVRDLMQLMKDGKSGDSDAVNKCYMSSRGGKGWWNSRPESYKVLRNKGGAGK</sequence>
<gene>
    <name evidence="1" type="ORF">C8F04DRAFT_1260430</name>
</gene>
<evidence type="ECO:0000313" key="2">
    <source>
        <dbReference type="Proteomes" id="UP001218188"/>
    </source>
</evidence>
<comment type="caution">
    <text evidence="1">The sequence shown here is derived from an EMBL/GenBank/DDBJ whole genome shotgun (WGS) entry which is preliminary data.</text>
</comment>
<proteinExistence type="predicted"/>
<name>A0AAD6SUZ7_9AGAR</name>
<dbReference type="Proteomes" id="UP001218188">
    <property type="component" value="Unassembled WGS sequence"/>
</dbReference>